<gene>
    <name evidence="2" type="ORF">HERILL_LOCUS11385</name>
</gene>
<name>A0A7R8UYB2_HERIL</name>
<dbReference type="SUPFAM" id="SSF50978">
    <property type="entry name" value="WD40 repeat-like"/>
    <property type="match status" value="1"/>
</dbReference>
<evidence type="ECO:0000256" key="1">
    <source>
        <dbReference type="SAM" id="MobiDB-lite"/>
    </source>
</evidence>
<reference evidence="2 3" key="1">
    <citation type="submission" date="2020-11" db="EMBL/GenBank/DDBJ databases">
        <authorList>
            <person name="Wallbank WR R."/>
            <person name="Pardo Diaz C."/>
            <person name="Kozak K."/>
            <person name="Martin S."/>
            <person name="Jiggins C."/>
            <person name="Moest M."/>
            <person name="Warren A I."/>
            <person name="Generalovic N T."/>
            <person name="Byers J.R.P. K."/>
            <person name="Montejo-Kovacevich G."/>
            <person name="Yen C E."/>
        </authorList>
    </citation>
    <scope>NUCLEOTIDE SEQUENCE [LARGE SCALE GENOMIC DNA]</scope>
</reference>
<dbReference type="InterPro" id="IPR036322">
    <property type="entry name" value="WD40_repeat_dom_sf"/>
</dbReference>
<dbReference type="InterPro" id="IPR015943">
    <property type="entry name" value="WD40/YVTN_repeat-like_dom_sf"/>
</dbReference>
<feature type="region of interest" description="Disordered" evidence="1">
    <location>
        <begin position="147"/>
        <end position="166"/>
    </location>
</feature>
<dbReference type="AlphaFoldDB" id="A0A7R8UYB2"/>
<keyword evidence="3" id="KW-1185">Reference proteome</keyword>
<protein>
    <submittedName>
        <fullName evidence="2">Uncharacterized protein</fullName>
    </submittedName>
</protein>
<proteinExistence type="predicted"/>
<dbReference type="OrthoDB" id="2162425at2759"/>
<feature type="region of interest" description="Disordered" evidence="1">
    <location>
        <begin position="191"/>
        <end position="213"/>
    </location>
</feature>
<evidence type="ECO:0000313" key="2">
    <source>
        <dbReference type="EMBL" id="CAD7088791.1"/>
    </source>
</evidence>
<dbReference type="Gene3D" id="2.130.10.10">
    <property type="entry name" value="YVTN repeat-like/Quinoprotein amine dehydrogenase"/>
    <property type="match status" value="1"/>
</dbReference>
<dbReference type="EMBL" id="LR899012">
    <property type="protein sequence ID" value="CAD7088791.1"/>
    <property type="molecule type" value="Genomic_DNA"/>
</dbReference>
<evidence type="ECO:0000313" key="3">
    <source>
        <dbReference type="Proteomes" id="UP000594454"/>
    </source>
</evidence>
<sequence>MEYNSPSARFKLTQSAVYNLRDYLSQKMSRPKSSFDKTRSYFENDLFSDNALKELQETNNKPSSDLSGLRFTGFDVGIERIYISTNRDFIISCTKTLKPEKFRKIVFENSKGLFATALKLLWSEEYLIVGFSNGSVVVYNCNQQKPQKYENGPSEDNSACPTPLGEPNKTYQADTGKSCAIQNIVRNERTPYEDRPDSCMTNTRPTTALDGSSKTHASKLFDKQVLLGGTVLRKDLVNTIEVTNDGNRLLALMDGNLRIYDFSTNSEVHCNTSETIVEIGLTKETFCRQNLALLTKDEDVQVHIVK</sequence>
<dbReference type="Proteomes" id="UP000594454">
    <property type="component" value="Chromosome 4"/>
</dbReference>
<feature type="compositionally biased region" description="Polar residues" evidence="1">
    <location>
        <begin position="199"/>
        <end position="213"/>
    </location>
</feature>
<organism evidence="2 3">
    <name type="scientific">Hermetia illucens</name>
    <name type="common">Black soldier fly</name>
    <dbReference type="NCBI Taxonomy" id="343691"/>
    <lineage>
        <taxon>Eukaryota</taxon>
        <taxon>Metazoa</taxon>
        <taxon>Ecdysozoa</taxon>
        <taxon>Arthropoda</taxon>
        <taxon>Hexapoda</taxon>
        <taxon>Insecta</taxon>
        <taxon>Pterygota</taxon>
        <taxon>Neoptera</taxon>
        <taxon>Endopterygota</taxon>
        <taxon>Diptera</taxon>
        <taxon>Brachycera</taxon>
        <taxon>Stratiomyomorpha</taxon>
        <taxon>Stratiomyidae</taxon>
        <taxon>Hermetiinae</taxon>
        <taxon>Hermetia</taxon>
    </lineage>
</organism>
<dbReference type="InParanoid" id="A0A7R8UYB2"/>
<accession>A0A7R8UYB2</accession>